<feature type="compositionally biased region" description="Basic and acidic residues" evidence="1">
    <location>
        <begin position="9"/>
        <end position="21"/>
    </location>
</feature>
<accession>A0AA88HLI1</accession>
<dbReference type="EMBL" id="JAVRJZ010000016">
    <property type="protein sequence ID" value="KAK2711620.1"/>
    <property type="molecule type" value="Genomic_DNA"/>
</dbReference>
<comment type="caution">
    <text evidence="2">The sequence shown here is derived from an EMBL/GenBank/DDBJ whole genome shotgun (WGS) entry which is preliminary data.</text>
</comment>
<proteinExistence type="predicted"/>
<dbReference type="PANTHER" id="PTHR14270">
    <property type="entry name" value="NONSENSE-MEDIATED MRNA DECAY FACTOR SMG9"/>
    <property type="match status" value="1"/>
</dbReference>
<name>A0AA88HLI1_ARTSF</name>
<gene>
    <name evidence="2" type="ORF">QYM36_012686</name>
</gene>
<evidence type="ECO:0000313" key="2">
    <source>
        <dbReference type="EMBL" id="KAK2711620.1"/>
    </source>
</evidence>
<sequence length="319" mass="36149">MSRNPGRRPRGDGEKSRERSHSSYYDDSPSKASVPIIKPMLLQRRPTGYEHKTLFSSEEAQVSESVSTSRKASLPREAEQKESNFFEKPVKIQTSQVHVAELESSEENQGLKKELPVKLLDEMLVFSNSVMQFLNEQSDFLVVGCIGTQGVGKSHILSSLFQHDRKRKFLFPVQSHEDIENSNHKTSGIDAYITPERVILLDCQPVLSCSVMYSDIQAEWEKKIGFEFGSTEAGAEMNSIQLISFLLSVCHVLLVVQDWTVDLNLLRLIQTAEMLKPSFPPLNQDEPYVEAFPHLAFIFNRASDDDSRTDRRLKLSVSP</sequence>
<evidence type="ECO:0000256" key="1">
    <source>
        <dbReference type="SAM" id="MobiDB-lite"/>
    </source>
</evidence>
<reference evidence="2" key="1">
    <citation type="submission" date="2023-07" db="EMBL/GenBank/DDBJ databases">
        <title>Chromosome-level genome assembly of Artemia franciscana.</title>
        <authorList>
            <person name="Jo E."/>
        </authorList>
    </citation>
    <scope>NUCLEOTIDE SEQUENCE</scope>
    <source>
        <tissue evidence="2">Whole body</tissue>
    </source>
</reference>
<dbReference type="Proteomes" id="UP001187531">
    <property type="component" value="Unassembled WGS sequence"/>
</dbReference>
<protein>
    <recommendedName>
        <fullName evidence="4">Protein SMG9</fullName>
    </recommendedName>
</protein>
<dbReference type="AlphaFoldDB" id="A0AA88HLI1"/>
<feature type="region of interest" description="Disordered" evidence="1">
    <location>
        <begin position="1"/>
        <end position="83"/>
    </location>
</feature>
<organism evidence="2 3">
    <name type="scientific">Artemia franciscana</name>
    <name type="common">Brine shrimp</name>
    <name type="synonym">Artemia sanfranciscana</name>
    <dbReference type="NCBI Taxonomy" id="6661"/>
    <lineage>
        <taxon>Eukaryota</taxon>
        <taxon>Metazoa</taxon>
        <taxon>Ecdysozoa</taxon>
        <taxon>Arthropoda</taxon>
        <taxon>Crustacea</taxon>
        <taxon>Branchiopoda</taxon>
        <taxon>Anostraca</taxon>
        <taxon>Artemiidae</taxon>
        <taxon>Artemia</taxon>
    </lineage>
</organism>
<feature type="compositionally biased region" description="Basic and acidic residues" evidence="1">
    <location>
        <begin position="74"/>
        <end position="83"/>
    </location>
</feature>
<keyword evidence="3" id="KW-1185">Reference proteome</keyword>
<dbReference type="PANTHER" id="PTHR14270:SF0">
    <property type="entry name" value="NONSENSE-MEDIATED MRNA DECAY FACTOR SMG9"/>
    <property type="match status" value="1"/>
</dbReference>
<dbReference type="InterPro" id="IPR019354">
    <property type="entry name" value="SMG8-like"/>
</dbReference>
<dbReference type="GO" id="GO:0000184">
    <property type="term" value="P:nuclear-transcribed mRNA catabolic process, nonsense-mediated decay"/>
    <property type="evidence" value="ECO:0007669"/>
    <property type="project" value="InterPro"/>
</dbReference>
<dbReference type="Pfam" id="PF10220">
    <property type="entry name" value="Smg8_Smg9"/>
    <property type="match status" value="1"/>
</dbReference>
<feature type="compositionally biased region" description="Low complexity" evidence="1">
    <location>
        <begin position="56"/>
        <end position="69"/>
    </location>
</feature>
<evidence type="ECO:0000313" key="3">
    <source>
        <dbReference type="Proteomes" id="UP001187531"/>
    </source>
</evidence>
<evidence type="ECO:0008006" key="4">
    <source>
        <dbReference type="Google" id="ProtNLM"/>
    </source>
</evidence>
<dbReference type="InterPro" id="IPR039177">
    <property type="entry name" value="SMG9"/>
</dbReference>